<accession>X1RKY5</accession>
<dbReference type="AlphaFoldDB" id="X1RKY5"/>
<comment type="caution">
    <text evidence="1">The sequence shown here is derived from an EMBL/GenBank/DDBJ whole genome shotgun (WGS) entry which is preliminary data.</text>
</comment>
<organism evidence="1">
    <name type="scientific">marine sediment metagenome</name>
    <dbReference type="NCBI Taxonomy" id="412755"/>
    <lineage>
        <taxon>unclassified sequences</taxon>
        <taxon>metagenomes</taxon>
        <taxon>ecological metagenomes</taxon>
    </lineage>
</organism>
<reference evidence="1" key="1">
    <citation type="journal article" date="2014" name="Front. Microbiol.">
        <title>High frequency of phylogenetically diverse reductive dehalogenase-homologous genes in deep subseafloor sedimentary metagenomes.</title>
        <authorList>
            <person name="Kawai M."/>
            <person name="Futagami T."/>
            <person name="Toyoda A."/>
            <person name="Takaki Y."/>
            <person name="Nishi S."/>
            <person name="Hori S."/>
            <person name="Arai W."/>
            <person name="Tsubouchi T."/>
            <person name="Morono Y."/>
            <person name="Uchiyama I."/>
            <person name="Ito T."/>
            <person name="Fujiyama A."/>
            <person name="Inagaki F."/>
            <person name="Takami H."/>
        </authorList>
    </citation>
    <scope>NUCLEOTIDE SEQUENCE</scope>
    <source>
        <strain evidence="1">Expedition CK06-06</strain>
    </source>
</reference>
<protein>
    <submittedName>
        <fullName evidence="1">Uncharacterized protein</fullName>
    </submittedName>
</protein>
<dbReference type="EMBL" id="BARW01000671">
    <property type="protein sequence ID" value="GAI67611.1"/>
    <property type="molecule type" value="Genomic_DNA"/>
</dbReference>
<evidence type="ECO:0000313" key="1">
    <source>
        <dbReference type="EMBL" id="GAI67611.1"/>
    </source>
</evidence>
<gene>
    <name evidence="1" type="ORF">S12H4_02648</name>
</gene>
<name>X1RKY5_9ZZZZ</name>
<sequence>MGLILEKILYLASRTCILNSLGLKSRVKKNKITKSEIASPILVPLVKYPNIPKAKENII</sequence>
<proteinExistence type="predicted"/>